<protein>
    <submittedName>
        <fullName evidence="2">NTP transferase domain-containing protein</fullName>
    </submittedName>
</protein>
<feature type="domain" description="MobA-like NTP transferase" evidence="1">
    <location>
        <begin position="5"/>
        <end position="156"/>
    </location>
</feature>
<sequence length="190" mass="21341">MKINAILMASGLSERMGKNKLMLDFKGKKIYEHTLDLLESLDFDKVIVASSYEEILADAKNRGFVSLENDNNAIGKSSSIKLGVDACEEDAAMMFFVADQPLLTKETCEKLIESFKENPQMTYPVVGLRRGAPVIFPPSFRDKLLSLKEDQGGMIFAKDNPTNKVEIGSEDELLDIDTIEAYEKLRRDHE</sequence>
<proteinExistence type="predicted"/>
<dbReference type="EMBL" id="JBGMEF010000018">
    <property type="protein sequence ID" value="MFO3667224.1"/>
    <property type="molecule type" value="Genomic_DNA"/>
</dbReference>
<dbReference type="SUPFAM" id="SSF53448">
    <property type="entry name" value="Nucleotide-diphospho-sugar transferases"/>
    <property type="match status" value="1"/>
</dbReference>
<evidence type="ECO:0000313" key="3">
    <source>
        <dbReference type="Proteomes" id="UP001637994"/>
    </source>
</evidence>
<keyword evidence="2" id="KW-0808">Transferase</keyword>
<dbReference type="RefSeq" id="WP_410035590.1">
    <property type="nucleotide sequence ID" value="NZ_JBGMEF010000018.1"/>
</dbReference>
<dbReference type="Proteomes" id="UP001637994">
    <property type="component" value="Unassembled WGS sequence"/>
</dbReference>
<organism evidence="2 3">
    <name type="scientific">Anaerococcus kampingae</name>
    <dbReference type="NCBI Taxonomy" id="3115614"/>
    <lineage>
        <taxon>Bacteria</taxon>
        <taxon>Bacillati</taxon>
        <taxon>Bacillota</taxon>
        <taxon>Tissierellia</taxon>
        <taxon>Tissierellales</taxon>
        <taxon>Peptoniphilaceae</taxon>
        <taxon>Anaerococcus</taxon>
    </lineage>
</organism>
<dbReference type="PANTHER" id="PTHR43777:SF1">
    <property type="entry name" value="MOLYBDENUM COFACTOR CYTIDYLYLTRANSFERASE"/>
    <property type="match status" value="1"/>
</dbReference>
<dbReference type="Pfam" id="PF12804">
    <property type="entry name" value="NTP_transf_3"/>
    <property type="match status" value="1"/>
</dbReference>
<gene>
    <name evidence="2" type="ORF">ACCQ42_05505</name>
</gene>
<accession>A0ABW9MDG2</accession>
<name>A0ABW9MDG2_9FIRM</name>
<dbReference type="CDD" id="cd04182">
    <property type="entry name" value="GT_2_like_f"/>
    <property type="match status" value="1"/>
</dbReference>
<dbReference type="InterPro" id="IPR025877">
    <property type="entry name" value="MobA-like_NTP_Trfase"/>
</dbReference>
<dbReference type="GO" id="GO:0016740">
    <property type="term" value="F:transferase activity"/>
    <property type="evidence" value="ECO:0007669"/>
    <property type="project" value="UniProtKB-KW"/>
</dbReference>
<evidence type="ECO:0000259" key="1">
    <source>
        <dbReference type="Pfam" id="PF12804"/>
    </source>
</evidence>
<dbReference type="InterPro" id="IPR029044">
    <property type="entry name" value="Nucleotide-diphossugar_trans"/>
</dbReference>
<evidence type="ECO:0000313" key="2">
    <source>
        <dbReference type="EMBL" id="MFO3667224.1"/>
    </source>
</evidence>
<dbReference type="PANTHER" id="PTHR43777">
    <property type="entry name" value="MOLYBDENUM COFACTOR CYTIDYLYLTRANSFERASE"/>
    <property type="match status" value="1"/>
</dbReference>
<dbReference type="Gene3D" id="3.90.550.10">
    <property type="entry name" value="Spore Coat Polysaccharide Biosynthesis Protein SpsA, Chain A"/>
    <property type="match status" value="1"/>
</dbReference>
<reference evidence="2 3" key="1">
    <citation type="journal article" date="2025" name="Anaerobe">
        <title>Description of Anaerococcus kampingiae sp. nov., Anaerococcus groningensis sp. nov., Anaerococcus martiniensis sp. nov., and Anaerococcus cruorum sp. nov., isolated from human clinical specimens.</title>
        <authorList>
            <person name="Boiten K.E."/>
            <person name="Meijer J."/>
            <person name="van Wezel E.M."/>
            <person name="Veloo A.C.M."/>
        </authorList>
    </citation>
    <scope>NUCLEOTIDE SEQUENCE [LARGE SCALE GENOMIC DNA]</scope>
    <source>
        <strain evidence="2 3">ENR0874</strain>
    </source>
</reference>
<comment type="caution">
    <text evidence="2">The sequence shown here is derived from an EMBL/GenBank/DDBJ whole genome shotgun (WGS) entry which is preliminary data.</text>
</comment>
<keyword evidence="3" id="KW-1185">Reference proteome</keyword>